<dbReference type="EMBL" id="JBHTKZ010000065">
    <property type="protein sequence ID" value="MFD1184038.1"/>
    <property type="molecule type" value="Genomic_DNA"/>
</dbReference>
<keyword evidence="2" id="KW-1185">Reference proteome</keyword>
<protein>
    <submittedName>
        <fullName evidence="1">Uncharacterized protein</fullName>
    </submittedName>
</protein>
<reference evidence="2" key="1">
    <citation type="journal article" date="2019" name="Int. J. Syst. Evol. Microbiol.">
        <title>The Global Catalogue of Microorganisms (GCM) 10K type strain sequencing project: providing services to taxonomists for standard genome sequencing and annotation.</title>
        <authorList>
            <consortium name="The Broad Institute Genomics Platform"/>
            <consortium name="The Broad Institute Genome Sequencing Center for Infectious Disease"/>
            <person name="Wu L."/>
            <person name="Ma J."/>
        </authorList>
    </citation>
    <scope>NUCLEOTIDE SEQUENCE [LARGE SCALE GENOMIC DNA]</scope>
    <source>
        <strain evidence="2">CCUG 48216</strain>
    </source>
</reference>
<dbReference type="RefSeq" id="WP_240271240.1">
    <property type="nucleotide sequence ID" value="NZ_JAKSXN010000076.1"/>
</dbReference>
<name>A0ABW3SHC8_9BACL</name>
<evidence type="ECO:0000313" key="2">
    <source>
        <dbReference type="Proteomes" id="UP001597211"/>
    </source>
</evidence>
<dbReference type="Proteomes" id="UP001597211">
    <property type="component" value="Unassembled WGS sequence"/>
</dbReference>
<gene>
    <name evidence="1" type="ORF">ACFQ2Z_22065</name>
</gene>
<proteinExistence type="predicted"/>
<sequence>MAMINPSEPEKQSIIDTIHAMCPTFEQMARVCRVILQEPPNDVYPQHSTTLQALNAMVDRSVQKGVASDLITEFESTIHRVGSANSIFRPIDADLAIQFGDMFTSLLQTLEQMDDSELEQYTAEIDRADMTDFKDKLENKAKFSKDKQEHAMRSRVEISVLQRLAKKLGYRKYNKLKRKVMFLYFRICDTYPASQYTADFRYERLFEYLYAQLPTQVRSYYDDCLEQITGVIFDTTYDCYIFNE</sequence>
<organism evidence="1 2">
    <name type="scientific">Paenibacillus timonensis</name>
    <dbReference type="NCBI Taxonomy" id="225915"/>
    <lineage>
        <taxon>Bacteria</taxon>
        <taxon>Bacillati</taxon>
        <taxon>Bacillota</taxon>
        <taxon>Bacilli</taxon>
        <taxon>Bacillales</taxon>
        <taxon>Paenibacillaceae</taxon>
        <taxon>Paenibacillus</taxon>
    </lineage>
</organism>
<comment type="caution">
    <text evidence="1">The sequence shown here is derived from an EMBL/GenBank/DDBJ whole genome shotgun (WGS) entry which is preliminary data.</text>
</comment>
<accession>A0ABW3SHC8</accession>
<evidence type="ECO:0000313" key="1">
    <source>
        <dbReference type="EMBL" id="MFD1184038.1"/>
    </source>
</evidence>